<dbReference type="PANTHER" id="PTHR34606:SF4">
    <property type="entry name" value="OUTER MEMBRANE LIPOPROTEIN DOLP"/>
    <property type="match status" value="1"/>
</dbReference>
<name>A0A5C8UJF3_9MICO</name>
<dbReference type="RefSeq" id="WP_147785022.1">
    <property type="nucleotide sequence ID" value="NZ_VRMG01000015.1"/>
</dbReference>
<dbReference type="PROSITE" id="PS50914">
    <property type="entry name" value="BON"/>
    <property type="match status" value="3"/>
</dbReference>
<keyword evidence="4" id="KW-1185">Reference proteome</keyword>
<accession>A0A5C8UJF3</accession>
<feature type="domain" description="BON" evidence="2">
    <location>
        <begin position="83"/>
        <end position="151"/>
    </location>
</feature>
<feature type="domain" description="BON" evidence="2">
    <location>
        <begin position="154"/>
        <end position="222"/>
    </location>
</feature>
<dbReference type="Pfam" id="PF04972">
    <property type="entry name" value="BON"/>
    <property type="match status" value="3"/>
</dbReference>
<dbReference type="InterPro" id="IPR014004">
    <property type="entry name" value="Transpt-assoc_nodulatn_dom_bac"/>
</dbReference>
<organism evidence="3 4">
    <name type="scientific">Lacisediminihabitans profunda</name>
    <dbReference type="NCBI Taxonomy" id="2594790"/>
    <lineage>
        <taxon>Bacteria</taxon>
        <taxon>Bacillati</taxon>
        <taxon>Actinomycetota</taxon>
        <taxon>Actinomycetes</taxon>
        <taxon>Micrococcales</taxon>
        <taxon>Microbacteriaceae</taxon>
        <taxon>Lacisediminihabitans</taxon>
    </lineage>
</organism>
<dbReference type="EMBL" id="VRMG01000015">
    <property type="protein sequence ID" value="TXN28308.1"/>
    <property type="molecule type" value="Genomic_DNA"/>
</dbReference>
<gene>
    <name evidence="3" type="ORF">FVP33_17710</name>
</gene>
<keyword evidence="1" id="KW-0732">Signal</keyword>
<dbReference type="Proteomes" id="UP000321379">
    <property type="component" value="Unassembled WGS sequence"/>
</dbReference>
<sequence>MTTSANGHSDAEVQAAVVDELSWTPDVEPAGIGVSVHDGIVTLSGEVDPSERAAATRAALRVRGVSTVVDQLEVRAPTAGAITDAEVGTAVNNALLYTADVPHATVQAEVRNHVVTLRGTVNWNYERDAAYRAVERIAGVYFVDNRIALTPRPTAHDTEEKIRRALIRNAIVDADSITVQVRGSEVTLTGTVRSWAEKRQAGFTAWASPTVSSVHNQISVRPF</sequence>
<feature type="domain" description="BON" evidence="2">
    <location>
        <begin position="9"/>
        <end position="76"/>
    </location>
</feature>
<reference evidence="3 4" key="1">
    <citation type="submission" date="2019-08" db="EMBL/GenBank/DDBJ databases">
        <title>Bacterial whole genome sequence for Glaciihabitans sp. CHu50b-6-2.</title>
        <authorList>
            <person name="Jin L."/>
        </authorList>
    </citation>
    <scope>NUCLEOTIDE SEQUENCE [LARGE SCALE GENOMIC DNA]</scope>
    <source>
        <strain evidence="3 4">CHu50b-6-2</strain>
    </source>
</reference>
<evidence type="ECO:0000259" key="2">
    <source>
        <dbReference type="PROSITE" id="PS50914"/>
    </source>
</evidence>
<evidence type="ECO:0000313" key="3">
    <source>
        <dbReference type="EMBL" id="TXN28308.1"/>
    </source>
</evidence>
<comment type="caution">
    <text evidence="3">The sequence shown here is derived from an EMBL/GenBank/DDBJ whole genome shotgun (WGS) entry which is preliminary data.</text>
</comment>
<dbReference type="SMART" id="SM00749">
    <property type="entry name" value="BON"/>
    <property type="match status" value="3"/>
</dbReference>
<dbReference type="Gene3D" id="3.30.1340.30">
    <property type="match status" value="3"/>
</dbReference>
<dbReference type="AlphaFoldDB" id="A0A5C8UJF3"/>
<dbReference type="InterPro" id="IPR007055">
    <property type="entry name" value="BON_dom"/>
</dbReference>
<evidence type="ECO:0000313" key="4">
    <source>
        <dbReference type="Proteomes" id="UP000321379"/>
    </source>
</evidence>
<evidence type="ECO:0000256" key="1">
    <source>
        <dbReference type="ARBA" id="ARBA00022729"/>
    </source>
</evidence>
<proteinExistence type="predicted"/>
<dbReference type="InterPro" id="IPR051686">
    <property type="entry name" value="Lipoprotein_DolP"/>
</dbReference>
<dbReference type="PANTHER" id="PTHR34606">
    <property type="entry name" value="BON DOMAIN-CONTAINING PROTEIN"/>
    <property type="match status" value="1"/>
</dbReference>
<protein>
    <submittedName>
        <fullName evidence="3">BON domain-containing protein</fullName>
    </submittedName>
</protein>